<keyword evidence="3" id="KW-1185">Reference proteome</keyword>
<accession>A0ABS8W2T4</accession>
<protein>
    <submittedName>
        <fullName evidence="2">Uncharacterized protein</fullName>
    </submittedName>
</protein>
<name>A0ABS8W2T4_DATST</name>
<feature type="compositionally biased region" description="Polar residues" evidence="1">
    <location>
        <begin position="41"/>
        <end position="56"/>
    </location>
</feature>
<evidence type="ECO:0000256" key="1">
    <source>
        <dbReference type="SAM" id="MobiDB-lite"/>
    </source>
</evidence>
<feature type="region of interest" description="Disordered" evidence="1">
    <location>
        <begin position="1"/>
        <end position="56"/>
    </location>
</feature>
<reference evidence="2 3" key="1">
    <citation type="journal article" date="2021" name="BMC Genomics">
        <title>Datura genome reveals duplications of psychoactive alkaloid biosynthetic genes and high mutation rate following tissue culture.</title>
        <authorList>
            <person name="Rajewski A."/>
            <person name="Carter-House D."/>
            <person name="Stajich J."/>
            <person name="Litt A."/>
        </authorList>
    </citation>
    <scope>NUCLEOTIDE SEQUENCE [LARGE SCALE GENOMIC DNA]</scope>
    <source>
        <strain evidence="2">AR-01</strain>
    </source>
</reference>
<feature type="non-terminal residue" evidence="2">
    <location>
        <position position="1"/>
    </location>
</feature>
<organism evidence="2 3">
    <name type="scientific">Datura stramonium</name>
    <name type="common">Jimsonweed</name>
    <name type="synonym">Common thornapple</name>
    <dbReference type="NCBI Taxonomy" id="4076"/>
    <lineage>
        <taxon>Eukaryota</taxon>
        <taxon>Viridiplantae</taxon>
        <taxon>Streptophyta</taxon>
        <taxon>Embryophyta</taxon>
        <taxon>Tracheophyta</taxon>
        <taxon>Spermatophyta</taxon>
        <taxon>Magnoliopsida</taxon>
        <taxon>eudicotyledons</taxon>
        <taxon>Gunneridae</taxon>
        <taxon>Pentapetalae</taxon>
        <taxon>asterids</taxon>
        <taxon>lamiids</taxon>
        <taxon>Solanales</taxon>
        <taxon>Solanaceae</taxon>
        <taxon>Solanoideae</taxon>
        <taxon>Datureae</taxon>
        <taxon>Datura</taxon>
    </lineage>
</organism>
<dbReference type="EMBL" id="JACEIK010006496">
    <property type="protein sequence ID" value="MCE2055800.1"/>
    <property type="molecule type" value="Genomic_DNA"/>
</dbReference>
<dbReference type="Proteomes" id="UP000823775">
    <property type="component" value="Unassembled WGS sequence"/>
</dbReference>
<evidence type="ECO:0000313" key="2">
    <source>
        <dbReference type="EMBL" id="MCE2055800.1"/>
    </source>
</evidence>
<feature type="non-terminal residue" evidence="2">
    <location>
        <position position="56"/>
    </location>
</feature>
<evidence type="ECO:0000313" key="3">
    <source>
        <dbReference type="Proteomes" id="UP000823775"/>
    </source>
</evidence>
<gene>
    <name evidence="2" type="ORF">HAX54_043441</name>
</gene>
<comment type="caution">
    <text evidence="2">The sequence shown here is derived from an EMBL/GenBank/DDBJ whole genome shotgun (WGS) entry which is preliminary data.</text>
</comment>
<proteinExistence type="predicted"/>
<sequence length="56" mass="5907">KNRSFIAGAGVTKEVITPHTSDGGVDDRQSYNGPSPVPSRYDSSSLSATEVSTDHQ</sequence>